<gene>
    <name evidence="2" type="ORF">c2_g4_i4</name>
</gene>
<feature type="compositionally biased region" description="Polar residues" evidence="1">
    <location>
        <begin position="42"/>
        <end position="68"/>
    </location>
</feature>
<dbReference type="AlphaFoldDB" id="A0A0K8VH78"/>
<accession>A0A0K8VH78</accession>
<organism evidence="2">
    <name type="scientific">Bactrocera latifrons</name>
    <name type="common">Malaysian fruit fly</name>
    <name type="synonym">Chaetodacus latifrons</name>
    <dbReference type="NCBI Taxonomy" id="174628"/>
    <lineage>
        <taxon>Eukaryota</taxon>
        <taxon>Metazoa</taxon>
        <taxon>Ecdysozoa</taxon>
        <taxon>Arthropoda</taxon>
        <taxon>Hexapoda</taxon>
        <taxon>Insecta</taxon>
        <taxon>Pterygota</taxon>
        <taxon>Neoptera</taxon>
        <taxon>Endopterygota</taxon>
        <taxon>Diptera</taxon>
        <taxon>Brachycera</taxon>
        <taxon>Muscomorpha</taxon>
        <taxon>Tephritoidea</taxon>
        <taxon>Tephritidae</taxon>
        <taxon>Bactrocera</taxon>
        <taxon>Bactrocera</taxon>
    </lineage>
</organism>
<evidence type="ECO:0000256" key="1">
    <source>
        <dbReference type="SAM" id="MobiDB-lite"/>
    </source>
</evidence>
<protein>
    <submittedName>
        <fullName evidence="2">Uncharacterized protein</fullName>
    </submittedName>
</protein>
<sequence length="106" mass="12513">MEREKKALVSHQKKQWKTAAQRMREYRERKKLAKKVLLEQQSNQDLDAIVSTSSSQVNQRAGPSTINSIPAELTRRGNLQSQQQIERSERTREYRERRNDNVNMES</sequence>
<proteinExistence type="predicted"/>
<name>A0A0K8VH78_BACLA</name>
<reference evidence="2" key="1">
    <citation type="submission" date="2015-06" db="EMBL/GenBank/DDBJ databases">
        <authorList>
            <person name="Hoefler B.C."/>
            <person name="Straight P.D."/>
        </authorList>
    </citation>
    <scope>NUCLEOTIDE SEQUENCE</scope>
</reference>
<evidence type="ECO:0000313" key="2">
    <source>
        <dbReference type="EMBL" id="JAI38254.1"/>
    </source>
</evidence>
<feature type="region of interest" description="Disordered" evidence="1">
    <location>
        <begin position="42"/>
        <end position="106"/>
    </location>
</feature>
<feature type="compositionally biased region" description="Basic and acidic residues" evidence="1">
    <location>
        <begin position="86"/>
        <end position="100"/>
    </location>
</feature>
<dbReference type="EMBL" id="GDHF01014060">
    <property type="protein sequence ID" value="JAI38254.1"/>
    <property type="molecule type" value="Transcribed_RNA"/>
</dbReference>